<dbReference type="SUPFAM" id="SSF55174">
    <property type="entry name" value="Alpha-L RNA-binding motif"/>
    <property type="match status" value="1"/>
</dbReference>
<protein>
    <recommendedName>
        <fullName evidence="7 8">Dephospho-CoA kinase</fullName>
        <ecNumber evidence="7 8">2.7.1.24</ecNumber>
    </recommendedName>
    <alternativeName>
        <fullName evidence="7">Dephosphocoenzyme A kinase</fullName>
    </alternativeName>
</protein>
<evidence type="ECO:0000313" key="14">
    <source>
        <dbReference type="Proteomes" id="UP000016587"/>
    </source>
</evidence>
<dbReference type="EC" id="2.7.1.24" evidence="7 8"/>
<dbReference type="OrthoDB" id="128480at2"/>
<evidence type="ECO:0000259" key="11">
    <source>
        <dbReference type="Pfam" id="PF00849"/>
    </source>
</evidence>
<feature type="domain" description="Pseudouridine synthase RsuA/RluA-like" evidence="11">
    <location>
        <begin position="112"/>
        <end position="268"/>
    </location>
</feature>
<evidence type="ECO:0000256" key="3">
    <source>
        <dbReference type="ARBA" id="ARBA00022741"/>
    </source>
</evidence>
<keyword evidence="7" id="KW-0808">Transferase</keyword>
<comment type="catalytic activity">
    <reaction evidence="7">
        <text>3'-dephospho-CoA + ATP = ADP + CoA + H(+)</text>
        <dbReference type="Rhea" id="RHEA:18245"/>
        <dbReference type="ChEBI" id="CHEBI:15378"/>
        <dbReference type="ChEBI" id="CHEBI:30616"/>
        <dbReference type="ChEBI" id="CHEBI:57287"/>
        <dbReference type="ChEBI" id="CHEBI:57328"/>
        <dbReference type="ChEBI" id="CHEBI:456216"/>
        <dbReference type="EC" id="2.7.1.24"/>
    </reaction>
</comment>
<dbReference type="InterPro" id="IPR020103">
    <property type="entry name" value="PsdUridine_synth_cat_dom_sf"/>
</dbReference>
<dbReference type="RefSeq" id="WP_021761676.1">
    <property type="nucleotide sequence ID" value="NC_022444.1"/>
</dbReference>
<dbReference type="STRING" id="1121448.DGI_2898"/>
<dbReference type="KEGG" id="dgg:DGI_2898"/>
<dbReference type="AlphaFoldDB" id="T2GEN7"/>
<organism evidence="13 14">
    <name type="scientific">Megalodesulfovibrio gigas (strain ATCC 19364 / DSM 1382 / NCIMB 9332 / VKM B-1759)</name>
    <name type="common">Desulfovibrio gigas</name>
    <dbReference type="NCBI Taxonomy" id="1121448"/>
    <lineage>
        <taxon>Bacteria</taxon>
        <taxon>Pseudomonadati</taxon>
        <taxon>Thermodesulfobacteriota</taxon>
        <taxon>Desulfovibrionia</taxon>
        <taxon>Desulfovibrionales</taxon>
        <taxon>Desulfovibrionaceae</taxon>
        <taxon>Megalodesulfovibrio</taxon>
    </lineage>
</organism>
<keyword evidence="7 13" id="KW-0418">Kinase</keyword>
<evidence type="ECO:0000256" key="8">
    <source>
        <dbReference type="NCBIfam" id="TIGR00152"/>
    </source>
</evidence>
<proteinExistence type="inferred from homology"/>
<evidence type="ECO:0000256" key="7">
    <source>
        <dbReference type="HAMAP-Rule" id="MF_00376"/>
    </source>
</evidence>
<dbReference type="InterPro" id="IPR006225">
    <property type="entry name" value="PsdUridine_synth_RluC/D"/>
</dbReference>
<keyword evidence="7" id="KW-0963">Cytoplasm</keyword>
<dbReference type="GO" id="GO:0005524">
    <property type="term" value="F:ATP binding"/>
    <property type="evidence" value="ECO:0007669"/>
    <property type="project" value="UniProtKB-UniRule"/>
</dbReference>
<dbReference type="EMBL" id="CP006585">
    <property type="protein sequence ID" value="AGW14624.1"/>
    <property type="molecule type" value="Genomic_DNA"/>
</dbReference>
<keyword evidence="3 7" id="KW-0547">Nucleotide-binding</keyword>
<dbReference type="Pfam" id="PF01479">
    <property type="entry name" value="S4"/>
    <property type="match status" value="1"/>
</dbReference>
<evidence type="ECO:0000256" key="6">
    <source>
        <dbReference type="ARBA" id="ARBA00023235"/>
    </source>
</evidence>
<dbReference type="InterPro" id="IPR036986">
    <property type="entry name" value="S4_RNA-bd_sf"/>
</dbReference>
<dbReference type="Gene3D" id="3.30.2350.10">
    <property type="entry name" value="Pseudouridine synthase"/>
    <property type="match status" value="1"/>
</dbReference>
<comment type="pathway">
    <text evidence="7">Cofactor biosynthesis; coenzyme A biosynthesis; CoA from (R)-pantothenate: step 5/5.</text>
</comment>
<dbReference type="GO" id="GO:0015937">
    <property type="term" value="P:coenzyme A biosynthetic process"/>
    <property type="evidence" value="ECO:0007669"/>
    <property type="project" value="UniProtKB-UniRule"/>
</dbReference>
<comment type="similarity">
    <text evidence="1 7">Belongs to the CoaE family.</text>
</comment>
<keyword evidence="4 7" id="KW-0067">ATP-binding</keyword>
<dbReference type="InterPro" id="IPR001977">
    <property type="entry name" value="Depp_CoAkinase"/>
</dbReference>
<dbReference type="HAMAP" id="MF_00376">
    <property type="entry name" value="Dephospho_CoA_kinase"/>
    <property type="match status" value="1"/>
</dbReference>
<dbReference type="InterPro" id="IPR050188">
    <property type="entry name" value="RluA_PseudoU_synthase"/>
</dbReference>
<dbReference type="InterPro" id="IPR027417">
    <property type="entry name" value="P-loop_NTPase"/>
</dbReference>
<evidence type="ECO:0000256" key="1">
    <source>
        <dbReference type="ARBA" id="ARBA00009018"/>
    </source>
</evidence>
<evidence type="ECO:0000313" key="13">
    <source>
        <dbReference type="EMBL" id="AGW14624.1"/>
    </source>
</evidence>
<dbReference type="GO" id="GO:0003723">
    <property type="term" value="F:RNA binding"/>
    <property type="evidence" value="ECO:0007669"/>
    <property type="project" value="UniProtKB-KW"/>
</dbReference>
<dbReference type="SUPFAM" id="SSF52540">
    <property type="entry name" value="P-loop containing nucleoside triphosphate hydrolases"/>
    <property type="match status" value="1"/>
</dbReference>
<dbReference type="CDD" id="cd02022">
    <property type="entry name" value="DPCK"/>
    <property type="match status" value="1"/>
</dbReference>
<evidence type="ECO:0000256" key="4">
    <source>
        <dbReference type="ARBA" id="ARBA00022840"/>
    </source>
</evidence>
<dbReference type="UniPathway" id="UPA00241">
    <property type="reaction ID" value="UER00356"/>
</dbReference>
<dbReference type="PROSITE" id="PS50889">
    <property type="entry name" value="S4"/>
    <property type="match status" value="1"/>
</dbReference>
<reference evidence="14" key="2">
    <citation type="submission" date="2013-07" db="EMBL/GenBank/DDBJ databases">
        <authorList>
            <person name="Morais-Silva F.O."/>
            <person name="Rezende A.M."/>
            <person name="Pimentel C."/>
            <person name="Resende D.M."/>
            <person name="Santos C.I."/>
            <person name="Clemente C."/>
            <person name="de Oliveira L.M."/>
            <person name="da Silva S.M."/>
            <person name="Costa D.A."/>
            <person name="Varela-Raposo A."/>
            <person name="Horacio E.C.A."/>
            <person name="Matos M."/>
            <person name="Flores O."/>
            <person name="Ruiz J.C."/>
            <person name="Rodrigues-Pousada C."/>
        </authorList>
    </citation>
    <scope>NUCLEOTIDE SEQUENCE [LARGE SCALE GENOMIC DNA]</scope>
    <source>
        <strain evidence="14">ATCC 19364 / DSM 1382 / NCIMB 9332 / VKM B-1759</strain>
    </source>
</reference>
<keyword evidence="5 7" id="KW-0173">Coenzyme A biosynthesis</keyword>
<dbReference type="Gene3D" id="3.40.50.300">
    <property type="entry name" value="P-loop containing nucleotide triphosphate hydrolases"/>
    <property type="match status" value="1"/>
</dbReference>
<dbReference type="Pfam" id="PF00849">
    <property type="entry name" value="PseudoU_synth_2"/>
    <property type="match status" value="1"/>
</dbReference>
<dbReference type="Proteomes" id="UP000016587">
    <property type="component" value="Chromosome"/>
</dbReference>
<keyword evidence="14" id="KW-1185">Reference proteome</keyword>
<evidence type="ECO:0000256" key="2">
    <source>
        <dbReference type="ARBA" id="ARBA00010876"/>
    </source>
</evidence>
<comment type="function">
    <text evidence="7">Catalyzes the phosphorylation of the 3'-hydroxyl group of dephosphocoenzyme A to form coenzyme A.</text>
</comment>
<comment type="similarity">
    <text evidence="2">Belongs to the pseudouridine synthase RluA family.</text>
</comment>
<feature type="active site" evidence="9">
    <location>
        <position position="161"/>
    </location>
</feature>
<evidence type="ECO:0000259" key="12">
    <source>
        <dbReference type="Pfam" id="PF01479"/>
    </source>
</evidence>
<dbReference type="eggNOG" id="COG0237">
    <property type="taxonomic scope" value="Bacteria"/>
</dbReference>
<dbReference type="NCBIfam" id="TIGR00005">
    <property type="entry name" value="rluA_subfam"/>
    <property type="match status" value="1"/>
</dbReference>
<dbReference type="Gene3D" id="3.10.290.10">
    <property type="entry name" value="RNA-binding S4 domain"/>
    <property type="match status" value="1"/>
</dbReference>
<dbReference type="HOGENOM" id="CLU_488117_0_0_7"/>
<feature type="domain" description="RNA-binding S4" evidence="12">
    <location>
        <begin position="33"/>
        <end position="79"/>
    </location>
</feature>
<dbReference type="GO" id="GO:0120159">
    <property type="term" value="F:rRNA pseudouridine synthase activity"/>
    <property type="evidence" value="ECO:0007669"/>
    <property type="project" value="UniProtKB-ARBA"/>
</dbReference>
<dbReference type="InterPro" id="IPR006224">
    <property type="entry name" value="PsdUridine_synth_RluA-like_CS"/>
</dbReference>
<dbReference type="PROSITE" id="PS01129">
    <property type="entry name" value="PSI_RLU"/>
    <property type="match status" value="1"/>
</dbReference>
<dbReference type="GO" id="GO:0005737">
    <property type="term" value="C:cytoplasm"/>
    <property type="evidence" value="ECO:0007669"/>
    <property type="project" value="UniProtKB-SubCell"/>
</dbReference>
<dbReference type="PANTHER" id="PTHR21600">
    <property type="entry name" value="MITOCHONDRIAL RNA PSEUDOURIDINE SYNTHASE"/>
    <property type="match status" value="1"/>
</dbReference>
<dbReference type="eggNOG" id="COG0564">
    <property type="taxonomic scope" value="Bacteria"/>
</dbReference>
<dbReference type="InterPro" id="IPR006145">
    <property type="entry name" value="PsdUridine_synth_RsuA/RluA"/>
</dbReference>
<feature type="binding site" evidence="7">
    <location>
        <begin position="349"/>
        <end position="354"/>
    </location>
    <ligand>
        <name>ATP</name>
        <dbReference type="ChEBI" id="CHEBI:30616"/>
    </ligand>
</feature>
<dbReference type="GO" id="GO:0004140">
    <property type="term" value="F:dephospho-CoA kinase activity"/>
    <property type="evidence" value="ECO:0007669"/>
    <property type="project" value="UniProtKB-UniRule"/>
</dbReference>
<dbReference type="PROSITE" id="PS51219">
    <property type="entry name" value="DPCK"/>
    <property type="match status" value="1"/>
</dbReference>
<dbReference type="PATRIC" id="fig|1121448.10.peg.2861"/>
<evidence type="ECO:0000256" key="5">
    <source>
        <dbReference type="ARBA" id="ARBA00022993"/>
    </source>
</evidence>
<dbReference type="NCBIfam" id="TIGR00152">
    <property type="entry name" value="dephospho-CoA kinase"/>
    <property type="match status" value="1"/>
</dbReference>
<dbReference type="GO" id="GO:0000455">
    <property type="term" value="P:enzyme-directed rRNA pseudouridine synthesis"/>
    <property type="evidence" value="ECO:0007669"/>
    <property type="project" value="UniProtKB-ARBA"/>
</dbReference>
<dbReference type="InterPro" id="IPR002942">
    <property type="entry name" value="S4_RNA-bd"/>
</dbReference>
<dbReference type="SUPFAM" id="SSF55120">
    <property type="entry name" value="Pseudouridine synthase"/>
    <property type="match status" value="1"/>
</dbReference>
<dbReference type="Pfam" id="PF01121">
    <property type="entry name" value="CoaE"/>
    <property type="match status" value="1"/>
</dbReference>
<gene>
    <name evidence="7" type="primary">coaE</name>
    <name evidence="13" type="ORF">DGI_2898</name>
</gene>
<dbReference type="CDD" id="cd02869">
    <property type="entry name" value="PseudoU_synth_RluA_like"/>
    <property type="match status" value="1"/>
</dbReference>
<comment type="subcellular location">
    <subcellularLocation>
        <location evidence="7">Cytoplasm</location>
    </subcellularLocation>
</comment>
<evidence type="ECO:0000256" key="10">
    <source>
        <dbReference type="PROSITE-ProRule" id="PRU00182"/>
    </source>
</evidence>
<reference evidence="13 14" key="1">
    <citation type="journal article" date="2013" name="J. Bacteriol.">
        <title>Roles of HynAB and Ech, the only two hydrogenases found in the model sulfate reducer Desulfovibrio gigas.</title>
        <authorList>
            <person name="Morais-Silva F.O."/>
            <person name="Santos C.I."/>
            <person name="Rodrigues R."/>
            <person name="Pereira I.A."/>
            <person name="Rodrigues-Pousada C."/>
        </authorList>
    </citation>
    <scope>NUCLEOTIDE SEQUENCE [LARGE SCALE GENOMIC DNA]</scope>
    <source>
        <strain evidence="14">ATCC 19364 / DSM 1382 / NCIMB 9332 / VKM B-1759</strain>
    </source>
</reference>
<keyword evidence="10" id="KW-0694">RNA-binding</keyword>
<sequence>MTAPSPPESPAFFPAALLAGASLPLPTEAVGERLDRFLATVLKTEGVSREKVKEWIKAGCVLLDGEPCRTPRQSLTRGMLLRLSNLPEIIPTTCAPAVDHADALRMLHVDDDILVVEKPAGLTVHPAPSCREETLVHRLLARYPDLAAMGTERPGVVHRIDKDTSGLLVVARHEKARQTLAAAFEQRQVDKAYLAICHGVPQPTQDRIDAPMGRHPTRKTCMAVVPKGGRPAVSEYRVLHADPDGRWALVLVVIHTGRTHQIRVHMRHIGHPLLGDGLYGGQVRRPGDLPAMRTAAARRQMLHAWRTAFAHPADGRRMAFLSPLPREMRGTLLRLSRRCQRVIITGLPGCGKSAVTAGLADAGVPVFSADACVAELYTPGADGYSMLTRRYGDRFLDENERLDRRALFAAMRETPGLRQEVEAMIHPMVKTKLDAFWTAHAACPLAVAEIPLALEAGWETGSAAGSADLLVGVHCDRAERHARLRQSRGWNDAQIAAMEAWQWGEAAKLGRCHLVVDNTGAQDALPGRVRALRRTLAGLRATRARREWRRLALLLQTR</sequence>
<keyword evidence="6" id="KW-0413">Isomerase</keyword>
<dbReference type="PANTHER" id="PTHR21600:SF44">
    <property type="entry name" value="RIBOSOMAL LARGE SUBUNIT PSEUDOURIDINE SYNTHASE D"/>
    <property type="match status" value="1"/>
</dbReference>
<name>T2GEN7_MEGG1</name>
<evidence type="ECO:0000256" key="9">
    <source>
        <dbReference type="PIRSR" id="PIRSR606225-1"/>
    </source>
</evidence>
<accession>T2GEN7</accession>